<dbReference type="Pfam" id="PF06841">
    <property type="entry name" value="Phage_T4_gp19"/>
    <property type="match status" value="1"/>
</dbReference>
<dbReference type="NCBIfam" id="TIGR02241">
    <property type="entry name" value="conserved hypothetical phage tail region protein"/>
    <property type="match status" value="1"/>
</dbReference>
<comment type="caution">
    <text evidence="1">The sequence shown here is derived from an EMBL/GenBank/DDBJ whole genome shotgun (WGS) entry which is preliminary data.</text>
</comment>
<dbReference type="PANTHER" id="PTHR38009">
    <property type="entry name" value="CONSERVED HYPOTHETICAL PHAGE TAIL PROTEIN"/>
    <property type="match status" value="1"/>
</dbReference>
<dbReference type="EMBL" id="QJPH01000438">
    <property type="protein sequence ID" value="PZN74014.1"/>
    <property type="molecule type" value="Genomic_DNA"/>
</dbReference>
<sequence length="160" mass="17850">MTTDTATIKSTYPLPSYQYRVQIGSTTYNFSQVTGLTILYNITRYKQSLGDLDVKPQSMTMPAQKDLSNPISFNRGVVNSTQIYDLYNWIDSIKTNVVDKRDITVYLCDETGICVVKWILHNAFPIRLDAPSFVANSNDAAIESLQVLAQSIEMAPPGGK</sequence>
<accession>A0A2W4SME7</accession>
<evidence type="ECO:0000313" key="2">
    <source>
        <dbReference type="Proteomes" id="UP000249396"/>
    </source>
</evidence>
<dbReference type="InterPro" id="IPR010667">
    <property type="entry name" value="Phage_T4_Gp19"/>
</dbReference>
<dbReference type="AlphaFoldDB" id="A0A2W4SME7"/>
<dbReference type="PANTHER" id="PTHR38009:SF1">
    <property type="entry name" value="CONSERVED HYPOTHETICAL PHAGE TAIL PROTEIN"/>
    <property type="match status" value="1"/>
</dbReference>
<gene>
    <name evidence="1" type="ORF">DM484_21835</name>
</gene>
<dbReference type="InterPro" id="IPR011747">
    <property type="entry name" value="CHP02241"/>
</dbReference>
<evidence type="ECO:0000313" key="1">
    <source>
        <dbReference type="EMBL" id="PZN74014.1"/>
    </source>
</evidence>
<organism evidence="1 2">
    <name type="scientific">Candidatus Methylumidiphilus alinenensis</name>
    <dbReference type="NCBI Taxonomy" id="2202197"/>
    <lineage>
        <taxon>Bacteria</taxon>
        <taxon>Pseudomonadati</taxon>
        <taxon>Pseudomonadota</taxon>
        <taxon>Gammaproteobacteria</taxon>
        <taxon>Methylococcales</taxon>
        <taxon>Candidatus Methylumidiphilus</taxon>
    </lineage>
</organism>
<dbReference type="Proteomes" id="UP000249396">
    <property type="component" value="Unassembled WGS sequence"/>
</dbReference>
<proteinExistence type="predicted"/>
<reference evidence="1 2" key="1">
    <citation type="journal article" date="2018" name="Aquat. Microb. Ecol.">
        <title>Gammaproteobacterial methanotrophs dominate.</title>
        <authorList>
            <person name="Rissanen A.J."/>
            <person name="Saarenheimo J."/>
            <person name="Tiirola M."/>
            <person name="Peura S."/>
            <person name="Aalto S.L."/>
            <person name="Karvinen A."/>
            <person name="Nykanen H."/>
        </authorList>
    </citation>
    <scope>NUCLEOTIDE SEQUENCE [LARGE SCALE GENOMIC DNA]</scope>
    <source>
        <strain evidence="1">AMbin10</strain>
    </source>
</reference>
<protein>
    <submittedName>
        <fullName evidence="1">Phage tail protein</fullName>
    </submittedName>
</protein>
<name>A0A2W4SME7_9GAMM</name>
<dbReference type="GO" id="GO:0005198">
    <property type="term" value="F:structural molecule activity"/>
    <property type="evidence" value="ECO:0007669"/>
    <property type="project" value="InterPro"/>
</dbReference>